<sequence>MQAHAQAVSAKPVPDRADANQVDAPVDTAQAKRAYRLLKIGVVATLALSCAIPVSLNLVDPDLWGHVQYGQDWLEDGHLHRTATHTYTAVDHPWINHENAAELVFALGYEKLGIYPLVLLKCLLGLGILTTMALVARLHGVKMIAAWALLLLVAANLQAFFPLRPQLLSFLLFTIAMVCVDRGFAFWYDEGRSGSRMRLKWLLPLPMIFAVWVNSHGAFVAGLAIVGTLLAGRMIEAWLREGRDSLKTQITLAFVGLSCIAATFVNPYGLGMHEWLLNSLGEPRPEITEWAAPSMSDPVFWPFVTLALVVVSCLVGTKRTRDWPQIVVFALVGWQAASHLRHIAFFALLAGFWLPGHFQSAIARLRPTGNKKLAVVLPSRRVRSVMSILILGAMTLQSIALFGRLSNFQVSRDKYPVDAMQYMVDHGVQGRVVVNFNWAQYAIAALSPHSTVAFDGRFRTCYPQEVVDMHFDFIFGEQKTLRHRSKNSPTISENQFRILDHHSPDIVLLDRSYTNAADVLQQVASRPSPEWTMLYRDEIAEVWGRTVRFANPASEDFIPIAMRVENNTPLQGALDWPALPDYSKYKQVQAFRAQRDDASQLDQVSNRQKSDIGA</sequence>
<feature type="transmembrane region" description="Helical" evidence="2">
    <location>
        <begin position="37"/>
        <end position="56"/>
    </location>
</feature>
<organism evidence="3 4">
    <name type="scientific">Adhaeretor mobilis</name>
    <dbReference type="NCBI Taxonomy" id="1930276"/>
    <lineage>
        <taxon>Bacteria</taxon>
        <taxon>Pseudomonadati</taxon>
        <taxon>Planctomycetota</taxon>
        <taxon>Planctomycetia</taxon>
        <taxon>Pirellulales</taxon>
        <taxon>Lacipirellulaceae</taxon>
        <taxon>Adhaeretor</taxon>
    </lineage>
</organism>
<dbReference type="RefSeq" id="WP_145057614.1">
    <property type="nucleotide sequence ID" value="NZ_CP036263.1"/>
</dbReference>
<evidence type="ECO:0000256" key="1">
    <source>
        <dbReference type="SAM" id="MobiDB-lite"/>
    </source>
</evidence>
<keyword evidence="4" id="KW-1185">Reference proteome</keyword>
<dbReference type="OrthoDB" id="9786218at2"/>
<dbReference type="KEGG" id="amob:HG15A2_05870"/>
<gene>
    <name evidence="3" type="ORF">HG15A2_05870</name>
</gene>
<feature type="region of interest" description="Disordered" evidence="1">
    <location>
        <begin position="1"/>
        <end position="22"/>
    </location>
</feature>
<evidence type="ECO:0000256" key="2">
    <source>
        <dbReference type="SAM" id="Phobius"/>
    </source>
</evidence>
<feature type="transmembrane region" description="Helical" evidence="2">
    <location>
        <begin position="251"/>
        <end position="270"/>
    </location>
</feature>
<feature type="transmembrane region" description="Helical" evidence="2">
    <location>
        <begin position="385"/>
        <end position="405"/>
    </location>
</feature>
<accession>A0A517MR14</accession>
<feature type="region of interest" description="Disordered" evidence="1">
    <location>
        <begin position="594"/>
        <end position="614"/>
    </location>
</feature>
<dbReference type="Proteomes" id="UP000319852">
    <property type="component" value="Chromosome"/>
</dbReference>
<feature type="transmembrane region" description="Helical" evidence="2">
    <location>
        <begin position="219"/>
        <end position="239"/>
    </location>
</feature>
<reference evidence="3 4" key="1">
    <citation type="submission" date="2019-02" db="EMBL/GenBank/DDBJ databases">
        <title>Deep-cultivation of Planctomycetes and their phenomic and genomic characterization uncovers novel biology.</title>
        <authorList>
            <person name="Wiegand S."/>
            <person name="Jogler M."/>
            <person name="Boedeker C."/>
            <person name="Pinto D."/>
            <person name="Vollmers J."/>
            <person name="Rivas-Marin E."/>
            <person name="Kohn T."/>
            <person name="Peeters S.H."/>
            <person name="Heuer A."/>
            <person name="Rast P."/>
            <person name="Oberbeckmann S."/>
            <person name="Bunk B."/>
            <person name="Jeske O."/>
            <person name="Meyerdierks A."/>
            <person name="Storesund J.E."/>
            <person name="Kallscheuer N."/>
            <person name="Luecker S."/>
            <person name="Lage O.M."/>
            <person name="Pohl T."/>
            <person name="Merkel B.J."/>
            <person name="Hornburger P."/>
            <person name="Mueller R.-W."/>
            <person name="Bruemmer F."/>
            <person name="Labrenz M."/>
            <person name="Spormann A.M."/>
            <person name="Op den Camp H."/>
            <person name="Overmann J."/>
            <person name="Amann R."/>
            <person name="Jetten M.S.M."/>
            <person name="Mascher T."/>
            <person name="Medema M.H."/>
            <person name="Devos D.P."/>
            <person name="Kaster A.-K."/>
            <person name="Ovreas L."/>
            <person name="Rohde M."/>
            <person name="Galperin M.Y."/>
            <person name="Jogler C."/>
        </authorList>
    </citation>
    <scope>NUCLEOTIDE SEQUENCE [LARGE SCALE GENOMIC DNA]</scope>
    <source>
        <strain evidence="3 4">HG15A2</strain>
    </source>
</reference>
<name>A0A517MR14_9BACT</name>
<evidence type="ECO:0000313" key="4">
    <source>
        <dbReference type="Proteomes" id="UP000319852"/>
    </source>
</evidence>
<dbReference type="AlphaFoldDB" id="A0A517MR14"/>
<proteinExistence type="predicted"/>
<feature type="transmembrane region" description="Helical" evidence="2">
    <location>
        <begin position="299"/>
        <end position="316"/>
    </location>
</feature>
<protein>
    <submittedName>
        <fullName evidence="3">Uncharacterized protein</fullName>
    </submittedName>
</protein>
<dbReference type="EMBL" id="CP036263">
    <property type="protein sequence ID" value="QDS97326.1"/>
    <property type="molecule type" value="Genomic_DNA"/>
</dbReference>
<feature type="transmembrane region" description="Helical" evidence="2">
    <location>
        <begin position="143"/>
        <end position="161"/>
    </location>
</feature>
<keyword evidence="2" id="KW-0812">Transmembrane</keyword>
<feature type="transmembrane region" description="Helical" evidence="2">
    <location>
        <begin position="114"/>
        <end position="136"/>
    </location>
</feature>
<feature type="transmembrane region" description="Helical" evidence="2">
    <location>
        <begin position="328"/>
        <end position="354"/>
    </location>
</feature>
<evidence type="ECO:0000313" key="3">
    <source>
        <dbReference type="EMBL" id="QDS97326.1"/>
    </source>
</evidence>
<keyword evidence="2" id="KW-1133">Transmembrane helix</keyword>
<keyword evidence="2" id="KW-0472">Membrane</keyword>